<comment type="similarity">
    <text evidence="1">Belongs to the short-chain dehydrogenases/reductases (SDR) family.</text>
</comment>
<sequence length="532" mass="57108">MGKLDGKVALIIGGSDGIGFSIAKLFVAEGAHVFITGRRQSALDEAIKKININKKLTAMQADCSNMADISKIYEQIKQDKGHLDILVANAALAEFVPLGSITEQHFDETFNTNVKGVLFNVQAALPIFTDGGSIIILGSVAGCKAAPAFSVYSATKAALRSFARSWCVDLKDRKIRVNTLSPGPVNTPAIRGQTEEIKNFVKSKPVMGRIGEPEEVAKAALFLASNEDKGNRMETSRISSVPYRARVRRLSKSQLSSVHRATNNDFESTSDIMPSRISSTSSWLPIKRLDRRNIQSTQYHRRVIPLDQLGSLSADLSRNATTRATQSSRSWIDTADKSIASTTSTSATTTSTTTTSTTSSTTTSTTTTATTTTTSLAPCAPTNIGSSSTILSIVSANSTRYICYAYEWTAPNTSIVTLAFQLRNDPSTWYLDDVSIYDGSTQMLINGGFESGSLSPWVITLPSGSCLFSSPQGTVCNTFAHTGGYEYCDGCNSVADEVSQSFMATAGQVYTISFWLGTVTLGSVETALVTIM</sequence>
<comment type="caution">
    <text evidence="5">The sequence shown here is derived from an EMBL/GenBank/DDBJ whole genome shotgun (WGS) entry which is preliminary data.</text>
</comment>
<dbReference type="SUPFAM" id="SSF51735">
    <property type="entry name" value="NAD(P)-binding Rossmann-fold domains"/>
    <property type="match status" value="1"/>
</dbReference>
<dbReference type="InterPro" id="IPR002347">
    <property type="entry name" value="SDR_fam"/>
</dbReference>
<dbReference type="Pfam" id="PF13561">
    <property type="entry name" value="adh_short_C2"/>
    <property type="match status" value="1"/>
</dbReference>
<dbReference type="Proteomes" id="UP000663860">
    <property type="component" value="Unassembled WGS sequence"/>
</dbReference>
<dbReference type="InterPro" id="IPR020904">
    <property type="entry name" value="Sc_DH/Rdtase_CS"/>
</dbReference>
<protein>
    <submittedName>
        <fullName evidence="5">Uncharacterized protein</fullName>
    </submittedName>
</protein>
<dbReference type="GO" id="GO:0016491">
    <property type="term" value="F:oxidoreductase activity"/>
    <property type="evidence" value="ECO:0007669"/>
    <property type="project" value="UniProtKB-KW"/>
</dbReference>
<dbReference type="EMBL" id="CAJNOE010001661">
    <property type="protein sequence ID" value="CAF1441413.1"/>
    <property type="molecule type" value="Genomic_DNA"/>
</dbReference>
<dbReference type="PROSITE" id="PS00061">
    <property type="entry name" value="ADH_SHORT"/>
    <property type="match status" value="1"/>
</dbReference>
<reference evidence="5" key="1">
    <citation type="submission" date="2021-02" db="EMBL/GenBank/DDBJ databases">
        <authorList>
            <person name="Nowell W R."/>
        </authorList>
    </citation>
    <scope>NUCLEOTIDE SEQUENCE</scope>
</reference>
<dbReference type="AlphaFoldDB" id="A0A815NQF3"/>
<keyword evidence="2" id="KW-0521">NADP</keyword>
<dbReference type="CDD" id="cd05233">
    <property type="entry name" value="SDR_c"/>
    <property type="match status" value="1"/>
</dbReference>
<gene>
    <name evidence="5" type="ORF">IZO911_LOCUS41821</name>
</gene>
<dbReference type="PRINTS" id="PR00080">
    <property type="entry name" value="SDRFAMILY"/>
</dbReference>
<evidence type="ECO:0000313" key="6">
    <source>
        <dbReference type="Proteomes" id="UP000663860"/>
    </source>
</evidence>
<evidence type="ECO:0000313" key="5">
    <source>
        <dbReference type="EMBL" id="CAF1441413.1"/>
    </source>
</evidence>
<evidence type="ECO:0000256" key="3">
    <source>
        <dbReference type="ARBA" id="ARBA00023002"/>
    </source>
</evidence>
<dbReference type="InterPro" id="IPR036291">
    <property type="entry name" value="NAD(P)-bd_dom_sf"/>
</dbReference>
<dbReference type="Gene3D" id="2.60.120.260">
    <property type="entry name" value="Galactose-binding domain-like"/>
    <property type="match status" value="1"/>
</dbReference>
<evidence type="ECO:0000256" key="2">
    <source>
        <dbReference type="ARBA" id="ARBA00022857"/>
    </source>
</evidence>
<dbReference type="Gene3D" id="3.40.50.720">
    <property type="entry name" value="NAD(P)-binding Rossmann-like Domain"/>
    <property type="match status" value="1"/>
</dbReference>
<dbReference type="FunFam" id="3.40.50.720:FF:000084">
    <property type="entry name" value="Short-chain dehydrogenase reductase"/>
    <property type="match status" value="1"/>
</dbReference>
<evidence type="ECO:0000256" key="1">
    <source>
        <dbReference type="ARBA" id="ARBA00006484"/>
    </source>
</evidence>
<organism evidence="5 6">
    <name type="scientific">Adineta steineri</name>
    <dbReference type="NCBI Taxonomy" id="433720"/>
    <lineage>
        <taxon>Eukaryota</taxon>
        <taxon>Metazoa</taxon>
        <taxon>Spiralia</taxon>
        <taxon>Gnathifera</taxon>
        <taxon>Rotifera</taxon>
        <taxon>Eurotatoria</taxon>
        <taxon>Bdelloidea</taxon>
        <taxon>Adinetida</taxon>
        <taxon>Adinetidae</taxon>
        <taxon>Adineta</taxon>
    </lineage>
</organism>
<keyword evidence="3" id="KW-0560">Oxidoreductase</keyword>
<accession>A0A815NQF3</accession>
<proteinExistence type="inferred from homology"/>
<dbReference type="PANTHER" id="PTHR43618:SF8">
    <property type="entry name" value="7ALPHA-HYDROXYSTEROID DEHYDROGENASE"/>
    <property type="match status" value="1"/>
</dbReference>
<name>A0A815NQF3_9BILA</name>
<dbReference type="PRINTS" id="PR00081">
    <property type="entry name" value="GDHRDH"/>
</dbReference>
<evidence type="ECO:0000256" key="4">
    <source>
        <dbReference type="SAM" id="MobiDB-lite"/>
    </source>
</evidence>
<dbReference type="InterPro" id="IPR052178">
    <property type="entry name" value="Sec_Metab_Biosynth_SDR"/>
</dbReference>
<feature type="region of interest" description="Disordered" evidence="4">
    <location>
        <begin position="342"/>
        <end position="372"/>
    </location>
</feature>
<dbReference type="PANTHER" id="PTHR43618">
    <property type="entry name" value="7-ALPHA-HYDROXYSTEROID DEHYDROGENASE"/>
    <property type="match status" value="1"/>
</dbReference>